<sequence>MKTGGVMIQVQRGQYTAQVIQDKIIYITNKANVRTIEQRGLIEIRYMDILTTKEKLAADLAKELGLNTNERKRGAGSEWELCTAGSDNVKNESNFIDAWGKVTRPEIAMEATERINVINAANKDTSFVNARQIKKN</sequence>
<dbReference type="OrthoDB" id="6630973at2759"/>
<proteinExistence type="predicted"/>
<dbReference type="EMBL" id="CABPRJ010000484">
    <property type="protein sequence ID" value="VVC28838.1"/>
    <property type="molecule type" value="Genomic_DNA"/>
</dbReference>
<dbReference type="Proteomes" id="UP000325440">
    <property type="component" value="Unassembled WGS sequence"/>
</dbReference>
<evidence type="ECO:0000313" key="1">
    <source>
        <dbReference type="EMBL" id="VVC28838.1"/>
    </source>
</evidence>
<protein>
    <submittedName>
        <fullName evidence="1">Uncharacterized protein</fullName>
    </submittedName>
</protein>
<reference evidence="1 2" key="1">
    <citation type="submission" date="2019-08" db="EMBL/GenBank/DDBJ databases">
        <authorList>
            <person name="Alioto T."/>
            <person name="Alioto T."/>
            <person name="Gomez Garrido J."/>
        </authorList>
    </citation>
    <scope>NUCLEOTIDE SEQUENCE [LARGE SCALE GENOMIC DNA]</scope>
</reference>
<keyword evidence="2" id="KW-1185">Reference proteome</keyword>
<dbReference type="AlphaFoldDB" id="A0A5E4MBQ9"/>
<gene>
    <name evidence="1" type="ORF">CINCED_3A002535</name>
</gene>
<accession>A0A5E4MBQ9</accession>
<evidence type="ECO:0000313" key="2">
    <source>
        <dbReference type="Proteomes" id="UP000325440"/>
    </source>
</evidence>
<name>A0A5E4MBQ9_9HEMI</name>
<organism evidence="1 2">
    <name type="scientific">Cinara cedri</name>
    <dbReference type="NCBI Taxonomy" id="506608"/>
    <lineage>
        <taxon>Eukaryota</taxon>
        <taxon>Metazoa</taxon>
        <taxon>Ecdysozoa</taxon>
        <taxon>Arthropoda</taxon>
        <taxon>Hexapoda</taxon>
        <taxon>Insecta</taxon>
        <taxon>Pterygota</taxon>
        <taxon>Neoptera</taxon>
        <taxon>Paraneoptera</taxon>
        <taxon>Hemiptera</taxon>
        <taxon>Sternorrhyncha</taxon>
        <taxon>Aphidomorpha</taxon>
        <taxon>Aphidoidea</taxon>
        <taxon>Aphididae</taxon>
        <taxon>Lachninae</taxon>
        <taxon>Cinara</taxon>
    </lineage>
</organism>